<accession>A0A917GEK8</accession>
<dbReference type="AlphaFoldDB" id="A0A917GEK8"/>
<dbReference type="RefSeq" id="WP_188462661.1">
    <property type="nucleotide sequence ID" value="NZ_BMFQ01000001.1"/>
</dbReference>
<evidence type="ECO:0000313" key="2">
    <source>
        <dbReference type="EMBL" id="GGG41357.1"/>
    </source>
</evidence>
<evidence type="ECO:0000259" key="1">
    <source>
        <dbReference type="PROSITE" id="PS51186"/>
    </source>
</evidence>
<protein>
    <submittedName>
        <fullName evidence="2">N-acetyltransferase</fullName>
    </submittedName>
</protein>
<gene>
    <name evidence="2" type="primary">yitI</name>
    <name evidence="2" type="ORF">GCM10010976_11230</name>
</gene>
<comment type="caution">
    <text evidence="2">The sequence shown here is derived from an EMBL/GenBank/DDBJ whole genome shotgun (WGS) entry which is preliminary data.</text>
</comment>
<keyword evidence="3" id="KW-1185">Reference proteome</keyword>
<dbReference type="SUPFAM" id="SSF55729">
    <property type="entry name" value="Acyl-CoA N-acyltransferases (Nat)"/>
    <property type="match status" value="1"/>
</dbReference>
<organism evidence="2 3">
    <name type="scientific">Bizionia arctica</name>
    <dbReference type="NCBI Taxonomy" id="1495645"/>
    <lineage>
        <taxon>Bacteria</taxon>
        <taxon>Pseudomonadati</taxon>
        <taxon>Bacteroidota</taxon>
        <taxon>Flavobacteriia</taxon>
        <taxon>Flavobacteriales</taxon>
        <taxon>Flavobacteriaceae</taxon>
        <taxon>Bizionia</taxon>
    </lineage>
</organism>
<dbReference type="PROSITE" id="PS51186">
    <property type="entry name" value="GNAT"/>
    <property type="match status" value="1"/>
</dbReference>
<dbReference type="Gene3D" id="3.40.630.30">
    <property type="match status" value="1"/>
</dbReference>
<dbReference type="Proteomes" id="UP000625976">
    <property type="component" value="Unassembled WGS sequence"/>
</dbReference>
<feature type="domain" description="N-acetyltransferase" evidence="1">
    <location>
        <begin position="1"/>
        <end position="146"/>
    </location>
</feature>
<proteinExistence type="predicted"/>
<reference evidence="2" key="1">
    <citation type="journal article" date="2014" name="Int. J. Syst. Evol. Microbiol.">
        <title>Complete genome sequence of Corynebacterium casei LMG S-19264T (=DSM 44701T), isolated from a smear-ripened cheese.</title>
        <authorList>
            <consortium name="US DOE Joint Genome Institute (JGI-PGF)"/>
            <person name="Walter F."/>
            <person name="Albersmeier A."/>
            <person name="Kalinowski J."/>
            <person name="Ruckert C."/>
        </authorList>
    </citation>
    <scope>NUCLEOTIDE SEQUENCE</scope>
    <source>
        <strain evidence="2">CGMCC 1.12751</strain>
    </source>
</reference>
<dbReference type="GO" id="GO:0016747">
    <property type="term" value="F:acyltransferase activity, transferring groups other than amino-acyl groups"/>
    <property type="evidence" value="ECO:0007669"/>
    <property type="project" value="InterPro"/>
</dbReference>
<dbReference type="InterPro" id="IPR016181">
    <property type="entry name" value="Acyl_CoA_acyltransferase"/>
</dbReference>
<dbReference type="EMBL" id="BMFQ01000001">
    <property type="protein sequence ID" value="GGG41357.1"/>
    <property type="molecule type" value="Genomic_DNA"/>
</dbReference>
<sequence length="146" mass="16891">MYQVTQVSHTETYRVRQPILREGKPIETCVFEGDTDKDTFHLGLFSKKQLIGVASFMKNKSLLFSEEKQYQLRGMAILKEFQHQGLGAQLIEAGECILNQEEVNVLWFNAREIAVKFYKNHGFKIIGDTFNIPNIGIHHVMFKKLN</sequence>
<evidence type="ECO:0000313" key="3">
    <source>
        <dbReference type="Proteomes" id="UP000625976"/>
    </source>
</evidence>
<name>A0A917GEK8_9FLAO</name>
<reference evidence="2" key="2">
    <citation type="submission" date="2020-09" db="EMBL/GenBank/DDBJ databases">
        <authorList>
            <person name="Sun Q."/>
            <person name="Zhou Y."/>
        </authorList>
    </citation>
    <scope>NUCLEOTIDE SEQUENCE</scope>
    <source>
        <strain evidence="2">CGMCC 1.12751</strain>
    </source>
</reference>
<dbReference type="Pfam" id="PF13673">
    <property type="entry name" value="Acetyltransf_10"/>
    <property type="match status" value="1"/>
</dbReference>
<dbReference type="CDD" id="cd04301">
    <property type="entry name" value="NAT_SF"/>
    <property type="match status" value="1"/>
</dbReference>
<dbReference type="InterPro" id="IPR000182">
    <property type="entry name" value="GNAT_dom"/>
</dbReference>